<keyword evidence="3" id="KW-1185">Reference proteome</keyword>
<reference evidence="2 3" key="1">
    <citation type="submission" date="2020-07" db="EMBL/GenBank/DDBJ databases">
        <title>Sequencing the genomes of 1000 actinobacteria strains.</title>
        <authorList>
            <person name="Klenk H.-P."/>
        </authorList>
    </citation>
    <scope>NUCLEOTIDE SEQUENCE [LARGE SCALE GENOMIC DNA]</scope>
    <source>
        <strain evidence="2 3">DSM 24662</strain>
    </source>
</reference>
<feature type="domain" description="AbiEi antitoxin N-terminal" evidence="1">
    <location>
        <begin position="253"/>
        <end position="292"/>
    </location>
</feature>
<sequence length="353" mass="37666">MIPGIIPEGLTILAAPPKVGKSWFVLDLAYQLASAGKALDAVPIDRARPVYYLALEDGRRRLQDRLRALDAGDPSPLLYFETDVVRGGVLEECRTFMREHADDAPVVIIDTLGKVAPPAGAGETDYMRDYRVGGELKAVADMVTGGSVIVVHHTRKAVGDDWLDSVSGTQGLAGSADSILVLRRDRNEKNGSLSVTSRDAVEGEYAVHKEGVKWTLAAGDLTAAAIALANQRLTQGLGENSVRIIDFVNAHPDGVRAADVAEALGISEKDAGTYLIRAHKSGRIDRIDRGLYGPVGSVGTVGNGLGLPTLPTFPTPLHDYCSHGVTIGATCSRCGGWATVDRAQMRRRQPVRL</sequence>
<dbReference type="Proteomes" id="UP000576969">
    <property type="component" value="Unassembled WGS sequence"/>
</dbReference>
<dbReference type="InterPro" id="IPR025159">
    <property type="entry name" value="AbiEi_N"/>
</dbReference>
<protein>
    <recommendedName>
        <fullName evidence="1">AbiEi antitoxin N-terminal domain-containing protein</fullName>
    </recommendedName>
</protein>
<evidence type="ECO:0000313" key="3">
    <source>
        <dbReference type="Proteomes" id="UP000576969"/>
    </source>
</evidence>
<dbReference type="InterPro" id="IPR027417">
    <property type="entry name" value="P-loop_NTPase"/>
</dbReference>
<dbReference type="SUPFAM" id="SSF52540">
    <property type="entry name" value="P-loop containing nucleoside triphosphate hydrolases"/>
    <property type="match status" value="1"/>
</dbReference>
<dbReference type="Pfam" id="PF13481">
    <property type="entry name" value="AAA_25"/>
    <property type="match status" value="1"/>
</dbReference>
<dbReference type="AlphaFoldDB" id="A0A7Y9KL72"/>
<evidence type="ECO:0000259" key="1">
    <source>
        <dbReference type="Pfam" id="PF13338"/>
    </source>
</evidence>
<comment type="caution">
    <text evidence="2">The sequence shown here is derived from an EMBL/GenBank/DDBJ whole genome shotgun (WGS) entry which is preliminary data.</text>
</comment>
<organism evidence="2 3">
    <name type="scientific">Microbacterium immunditiarum</name>
    <dbReference type="NCBI Taxonomy" id="337480"/>
    <lineage>
        <taxon>Bacteria</taxon>
        <taxon>Bacillati</taxon>
        <taxon>Actinomycetota</taxon>
        <taxon>Actinomycetes</taxon>
        <taxon>Micrococcales</taxon>
        <taxon>Microbacteriaceae</taxon>
        <taxon>Microbacterium</taxon>
    </lineage>
</organism>
<dbReference type="Gene3D" id="3.40.50.300">
    <property type="entry name" value="P-loop containing nucleotide triphosphate hydrolases"/>
    <property type="match status" value="1"/>
</dbReference>
<dbReference type="EMBL" id="JACCBV010000001">
    <property type="protein sequence ID" value="NYE19464.1"/>
    <property type="molecule type" value="Genomic_DNA"/>
</dbReference>
<proteinExistence type="predicted"/>
<name>A0A7Y9KL72_9MICO</name>
<gene>
    <name evidence="2" type="ORF">BJ991_001492</name>
</gene>
<evidence type="ECO:0000313" key="2">
    <source>
        <dbReference type="EMBL" id="NYE19464.1"/>
    </source>
</evidence>
<accession>A0A7Y9KL72</accession>
<dbReference type="Pfam" id="PF13338">
    <property type="entry name" value="AbiEi_4"/>
    <property type="match status" value="1"/>
</dbReference>